<dbReference type="InterPro" id="IPR036047">
    <property type="entry name" value="F-box-like_dom_sf"/>
</dbReference>
<evidence type="ECO:0000313" key="2">
    <source>
        <dbReference type="Proteomes" id="UP000234275"/>
    </source>
</evidence>
<evidence type="ECO:0000313" key="1">
    <source>
        <dbReference type="EMBL" id="PLB48777.1"/>
    </source>
</evidence>
<dbReference type="SUPFAM" id="SSF81383">
    <property type="entry name" value="F-box domain"/>
    <property type="match status" value="1"/>
</dbReference>
<accession>A0A2I2G7B1</accession>
<proteinExistence type="predicted"/>
<dbReference type="Proteomes" id="UP000234275">
    <property type="component" value="Unassembled WGS sequence"/>
</dbReference>
<dbReference type="EMBL" id="MSFO01000004">
    <property type="protein sequence ID" value="PLB48777.1"/>
    <property type="molecule type" value="Genomic_DNA"/>
</dbReference>
<dbReference type="GeneID" id="36552014"/>
<reference evidence="1 2" key="1">
    <citation type="submission" date="2016-12" db="EMBL/GenBank/DDBJ databases">
        <title>The genomes of Aspergillus section Nigri reveals drivers in fungal speciation.</title>
        <authorList>
            <consortium name="DOE Joint Genome Institute"/>
            <person name="Vesth T.C."/>
            <person name="Nybo J."/>
            <person name="Theobald S."/>
            <person name="Brandl J."/>
            <person name="Frisvad J.C."/>
            <person name="Nielsen K.F."/>
            <person name="Lyhne E.K."/>
            <person name="Kogle M.E."/>
            <person name="Kuo A."/>
            <person name="Riley R."/>
            <person name="Clum A."/>
            <person name="Nolan M."/>
            <person name="Lipzen A."/>
            <person name="Salamov A."/>
            <person name="Henrissat B."/>
            <person name="Wiebenga A."/>
            <person name="De Vries R.P."/>
            <person name="Grigoriev I.V."/>
            <person name="Mortensen U.H."/>
            <person name="Andersen M.R."/>
            <person name="Baker S.E."/>
        </authorList>
    </citation>
    <scope>NUCLEOTIDE SEQUENCE [LARGE SCALE GENOMIC DNA]</scope>
    <source>
        <strain evidence="1 2">IBT 23096</strain>
    </source>
</reference>
<sequence length="357" mass="41145">MNDAQNQVGFCDLPPELLLYIIRYTKEGNSLLLLSSANRTLRHLCACHIFRKLKIAFLTTGLDRLLQISHSRIALHVREIIYEVTERIDPHNYKYFRSQIYTLTKYQRDQNECFWTLGGKKVLYLGIFHYFSAQAREQHLVQEKAQDTEALITSIPRFKSLEAVEMVFVDGVQSPFHWFAGRVFLDCIHALTKYLVKMTAAMTVAKLDGVTVRIFTISGFYSRLEPADPLLLDWAGHALSHVKELKATNSPIILEFLSRVSLPSLQQFELASCWLSLENLEDFIRKHAAFLCYLHLEDMWLLHEKINKDRIFLSMANAQSIFNSLKVIRDIGILDELTINRRPGGLYEAKARVCSSS</sequence>
<comment type="caution">
    <text evidence="1">The sequence shown here is derived from an EMBL/GenBank/DDBJ whole genome shotgun (WGS) entry which is preliminary data.</text>
</comment>
<dbReference type="AlphaFoldDB" id="A0A2I2G7B1"/>
<dbReference type="VEuPathDB" id="FungiDB:P170DRAFT_358803"/>
<dbReference type="RefSeq" id="XP_024704079.1">
    <property type="nucleotide sequence ID" value="XM_024844314.1"/>
</dbReference>
<gene>
    <name evidence="1" type="ORF">P170DRAFT_358803</name>
</gene>
<evidence type="ECO:0008006" key="3">
    <source>
        <dbReference type="Google" id="ProtNLM"/>
    </source>
</evidence>
<dbReference type="OrthoDB" id="4510091at2759"/>
<organism evidence="1 2">
    <name type="scientific">Aspergillus steynii IBT 23096</name>
    <dbReference type="NCBI Taxonomy" id="1392250"/>
    <lineage>
        <taxon>Eukaryota</taxon>
        <taxon>Fungi</taxon>
        <taxon>Dikarya</taxon>
        <taxon>Ascomycota</taxon>
        <taxon>Pezizomycotina</taxon>
        <taxon>Eurotiomycetes</taxon>
        <taxon>Eurotiomycetidae</taxon>
        <taxon>Eurotiales</taxon>
        <taxon>Aspergillaceae</taxon>
        <taxon>Aspergillus</taxon>
        <taxon>Aspergillus subgen. Circumdati</taxon>
    </lineage>
</organism>
<name>A0A2I2G7B1_9EURO</name>
<dbReference type="STRING" id="1392250.A0A2I2G7B1"/>
<protein>
    <recommendedName>
        <fullName evidence="3">F-box domain-containing protein</fullName>
    </recommendedName>
</protein>
<keyword evidence="2" id="KW-1185">Reference proteome</keyword>